<keyword evidence="2" id="KW-1185">Reference proteome</keyword>
<evidence type="ECO:0000313" key="1">
    <source>
        <dbReference type="EMBL" id="MCV3214831.1"/>
    </source>
</evidence>
<evidence type="ECO:0008006" key="3">
    <source>
        <dbReference type="Google" id="ProtNLM"/>
    </source>
</evidence>
<dbReference type="EMBL" id="JAOWRF010000219">
    <property type="protein sequence ID" value="MCV3214831.1"/>
    <property type="molecule type" value="Genomic_DNA"/>
</dbReference>
<protein>
    <recommendedName>
        <fullName evidence="3">Alcohol dehydrogenase</fullName>
    </recommendedName>
</protein>
<sequence>MSQPRIYHQLMWKAASVRDFLMPHYQEYIPEARDRLLNLFYAIDSNQFNGIESIPAAVEYLLTGKNCSKVVVRF</sequence>
<evidence type="ECO:0000313" key="2">
    <source>
        <dbReference type="Proteomes" id="UP001526143"/>
    </source>
</evidence>
<proteinExistence type="predicted"/>
<dbReference type="Gene3D" id="3.40.50.720">
    <property type="entry name" value="NAD(P)-binding Rossmann-like Domain"/>
    <property type="match status" value="1"/>
</dbReference>
<comment type="caution">
    <text evidence="1">The sequence shown here is derived from an EMBL/GenBank/DDBJ whole genome shotgun (WGS) entry which is preliminary data.</text>
</comment>
<name>A0ABT3B0C1_9CYAN</name>
<dbReference type="RefSeq" id="WP_263746412.1">
    <property type="nucleotide sequence ID" value="NZ_JAOWRF010000219.1"/>
</dbReference>
<reference evidence="1 2" key="1">
    <citation type="submission" date="2022-10" db="EMBL/GenBank/DDBJ databases">
        <title>Identification of biosynthetic pathway for the production of the potent trypsin inhibitor radiosumin.</title>
        <authorList>
            <person name="Fewer D.P."/>
            <person name="Delbaje E."/>
            <person name="Ouyang X."/>
            <person name="Agostino P.D."/>
            <person name="Wahlsten M."/>
            <person name="Jokela J."/>
            <person name="Permi P."/>
            <person name="Haapaniemi E."/>
            <person name="Koistinen H."/>
        </authorList>
    </citation>
    <scope>NUCLEOTIDE SEQUENCE [LARGE SCALE GENOMIC DNA]</scope>
    <source>
        <strain evidence="1 2">NIES-515</strain>
    </source>
</reference>
<dbReference type="Gene3D" id="3.90.180.10">
    <property type="entry name" value="Medium-chain alcohol dehydrogenases, catalytic domain"/>
    <property type="match status" value="1"/>
</dbReference>
<accession>A0ABT3B0C1</accession>
<gene>
    <name evidence="1" type="ORF">OGM63_15120</name>
</gene>
<organism evidence="1 2">
    <name type="scientific">Plectonema radiosum NIES-515</name>
    <dbReference type="NCBI Taxonomy" id="2986073"/>
    <lineage>
        <taxon>Bacteria</taxon>
        <taxon>Bacillati</taxon>
        <taxon>Cyanobacteriota</taxon>
        <taxon>Cyanophyceae</taxon>
        <taxon>Oscillatoriophycideae</taxon>
        <taxon>Oscillatoriales</taxon>
        <taxon>Microcoleaceae</taxon>
        <taxon>Plectonema</taxon>
    </lineage>
</organism>
<dbReference type="Proteomes" id="UP001526143">
    <property type="component" value="Unassembled WGS sequence"/>
</dbReference>